<evidence type="ECO:0000313" key="5">
    <source>
        <dbReference type="Proteomes" id="UP000647860"/>
    </source>
</evidence>
<feature type="domain" description="CBM2" evidence="2">
    <location>
        <begin position="656"/>
        <end position="766"/>
    </location>
</feature>
<protein>
    <recommendedName>
        <fullName evidence="6">Cellulose binding domain-containing protein</fullName>
    </recommendedName>
</protein>
<dbReference type="EMBL" id="BOPA01000018">
    <property type="protein sequence ID" value="GIJ15861.1"/>
    <property type="molecule type" value="Genomic_DNA"/>
</dbReference>
<evidence type="ECO:0000259" key="2">
    <source>
        <dbReference type="PROSITE" id="PS51173"/>
    </source>
</evidence>
<reference evidence="4 5" key="1">
    <citation type="submission" date="2021-01" db="EMBL/GenBank/DDBJ databases">
        <title>Whole genome shotgun sequence of Verrucosispora gifhornensis NBRC 16317.</title>
        <authorList>
            <person name="Komaki H."/>
            <person name="Tamura T."/>
        </authorList>
    </citation>
    <scope>NUCLEOTIDE SEQUENCE [LARGE SCALE GENOMIC DNA]</scope>
    <source>
        <strain evidence="4 5">NBRC 16317</strain>
    </source>
</reference>
<dbReference type="PROSITE" id="PS51233">
    <property type="entry name" value="VWFD"/>
    <property type="match status" value="1"/>
</dbReference>
<dbReference type="InterPro" id="IPR001919">
    <property type="entry name" value="CBD2"/>
</dbReference>
<dbReference type="InterPro" id="IPR012291">
    <property type="entry name" value="CBM2_carb-bd_dom_sf"/>
</dbReference>
<feature type="region of interest" description="Disordered" evidence="1">
    <location>
        <begin position="90"/>
        <end position="109"/>
    </location>
</feature>
<dbReference type="RefSeq" id="WP_204291132.1">
    <property type="nucleotide sequence ID" value="NZ_BAAAGZ010000028.1"/>
</dbReference>
<proteinExistence type="predicted"/>
<comment type="caution">
    <text evidence="4">The sequence shown here is derived from an EMBL/GenBank/DDBJ whole genome shotgun (WGS) entry which is preliminary data.</text>
</comment>
<dbReference type="SMART" id="SM00637">
    <property type="entry name" value="CBD_II"/>
    <property type="match status" value="1"/>
</dbReference>
<evidence type="ECO:0000256" key="1">
    <source>
        <dbReference type="SAM" id="MobiDB-lite"/>
    </source>
</evidence>
<dbReference type="InterPro" id="IPR008965">
    <property type="entry name" value="CBM2/CBM3_carb-bd_dom_sf"/>
</dbReference>
<feature type="domain" description="VWFD" evidence="3">
    <location>
        <begin position="388"/>
        <end position="579"/>
    </location>
</feature>
<organism evidence="4 5">
    <name type="scientific">Micromonospora gifhornensis</name>
    <dbReference type="NCBI Taxonomy" id="84594"/>
    <lineage>
        <taxon>Bacteria</taxon>
        <taxon>Bacillati</taxon>
        <taxon>Actinomycetota</taxon>
        <taxon>Actinomycetes</taxon>
        <taxon>Micromonosporales</taxon>
        <taxon>Micromonosporaceae</taxon>
        <taxon>Micromonospora</taxon>
    </lineage>
</organism>
<evidence type="ECO:0008006" key="6">
    <source>
        <dbReference type="Google" id="ProtNLM"/>
    </source>
</evidence>
<dbReference type="SUPFAM" id="SSF49384">
    <property type="entry name" value="Carbohydrate-binding domain"/>
    <property type="match status" value="1"/>
</dbReference>
<gene>
    <name evidence="4" type="ORF">Vgi01_25450</name>
</gene>
<dbReference type="InterPro" id="IPR001846">
    <property type="entry name" value="VWF_type-D"/>
</dbReference>
<dbReference type="Proteomes" id="UP000647860">
    <property type="component" value="Unassembled WGS sequence"/>
</dbReference>
<dbReference type="PROSITE" id="PS51173">
    <property type="entry name" value="CBM2"/>
    <property type="match status" value="1"/>
</dbReference>
<dbReference type="Pfam" id="PF00553">
    <property type="entry name" value="CBM_2"/>
    <property type="match status" value="1"/>
</dbReference>
<evidence type="ECO:0000313" key="4">
    <source>
        <dbReference type="EMBL" id="GIJ15861.1"/>
    </source>
</evidence>
<accession>A0ABQ4IDH1</accession>
<evidence type="ECO:0000259" key="3">
    <source>
        <dbReference type="PROSITE" id="PS51233"/>
    </source>
</evidence>
<sequence>MLRLLPRKRRAQLGLVGATIAAVLLTMGVVHAGSEAEQPATQENLLAWHAQIVEAPRPSLDGCFDATYPKVVWRETACVDQPAIPMSPNRVPAARRDIGGGTGMGIVTERPADAGDITRATGTFEDVKDKDLLTVNSSPTSGPVMANSYTLQLNTNRLKVRECASSPTPALCEGWKQFIFANTPQTVPNEPPSRLYIDYWLLAYNPDASQGKPCPIDWTEVPDDGEVHCWLRRERAAGPLPYVPIRNIALPGFKLEAQTQTVGADTVVDVVTFNDGNQNAASTSSSDVLHVVPGEPLPDQAGPGWTQVEFNVFGFGNGSTAVFNKEADFNLRTTIVDGSPKAPECKDVGYSKERNNLNFAKPSATPTSPAPALIINQAAKNRELAGCRAAVAVGDTHQYTFAGTYYDFQATGDFVEARAGTTFEVQTRKKSGAPTWPNASMNQSVGVRMGNTRLAVCAGTRLVVNGVDTNLPSGESLLLSTGVAIDRVGNVYTFRDPSGNLVRSTAIAGTVPYVNLGISLGSETPAVRGLLGNHNGDPHFLEASNGDPLRVPPSFADLYGVFGNSWRVSHTTSLLRFCEAVGVGNPAEPFYSHNLPANVLQPAKEYCATLRLEPMWNVSCELDVAVLGRQAADIFVGLPKAAVDGNPAPPSPSPSPTGGNGACRIAYTANSNAASASFTGNVTITNTSNTPVNGWTLTFSFTNGQRITSSWNANVTQSNALVTARNLSHNGTLAPGASTSFGFLGNSGISNPPPVGWTLNGSPCTT</sequence>
<name>A0ABQ4IDH1_9ACTN</name>
<keyword evidence="5" id="KW-1185">Reference proteome</keyword>
<dbReference type="Gene3D" id="2.60.40.290">
    <property type="match status" value="1"/>
</dbReference>